<accession>A0A644XHB5</accession>
<name>A0A644XHB5_9ZZZZ</name>
<organism evidence="1">
    <name type="scientific">bioreactor metagenome</name>
    <dbReference type="NCBI Taxonomy" id="1076179"/>
    <lineage>
        <taxon>unclassified sequences</taxon>
        <taxon>metagenomes</taxon>
        <taxon>ecological metagenomes</taxon>
    </lineage>
</organism>
<dbReference type="AlphaFoldDB" id="A0A644XHB5"/>
<reference evidence="1" key="1">
    <citation type="submission" date="2019-08" db="EMBL/GenBank/DDBJ databases">
        <authorList>
            <person name="Kucharzyk K."/>
            <person name="Murdoch R.W."/>
            <person name="Higgins S."/>
            <person name="Loffler F."/>
        </authorList>
    </citation>
    <scope>NUCLEOTIDE SEQUENCE</scope>
</reference>
<dbReference type="EMBL" id="VSSQ01002469">
    <property type="protein sequence ID" value="MPM15596.1"/>
    <property type="molecule type" value="Genomic_DNA"/>
</dbReference>
<dbReference type="NCBIfam" id="NF045581">
    <property type="entry name" value="PG0541_fam"/>
    <property type="match status" value="1"/>
</dbReference>
<protein>
    <submittedName>
        <fullName evidence="1">Uncharacterized protein</fullName>
    </submittedName>
</protein>
<evidence type="ECO:0000313" key="1">
    <source>
        <dbReference type="EMBL" id="MPM15596.1"/>
    </source>
</evidence>
<comment type="caution">
    <text evidence="1">The sequence shown here is derived from an EMBL/GenBank/DDBJ whole genome shotgun (WGS) entry which is preliminary data.</text>
</comment>
<proteinExistence type="predicted"/>
<gene>
    <name evidence="1" type="ORF">SDC9_61967</name>
</gene>
<sequence>MKFIYITCNVSMLETVTSLLDEEEITDYQVMEQVTAKSNYSLPRLNTAVWPGYNSSVFIQESDKNKVSSLIETINRMNRSAFNNGERIALFSWDILACTESENGK</sequence>